<proteinExistence type="predicted"/>
<sequence>MSVFSAALPLAARLFWAASRGVRCGLVISPDGVAALCGVLFVAGACGLLLFSYAYYRVFLRLIALSFLLFSIQQGGALQLTLTARCIFAYENPLPLTGAGFLAKRLLWHSTIPSGGLKPSSHLALAAGLKGCPGTL</sequence>
<evidence type="ECO:0000313" key="3">
    <source>
        <dbReference type="Proteomes" id="UP000256971"/>
    </source>
</evidence>
<evidence type="ECO:0000313" key="2">
    <source>
        <dbReference type="EMBL" id="AXO16489.1"/>
    </source>
</evidence>
<keyword evidence="1" id="KW-0472">Membrane</keyword>
<gene>
    <name evidence="2" type="ORF">DY252_21320</name>
</gene>
<keyword evidence="3" id="KW-1185">Reference proteome</keyword>
<name>A0ABM6Y3J1_9PROT</name>
<dbReference type="Proteomes" id="UP000256971">
    <property type="component" value="Chromosome"/>
</dbReference>
<keyword evidence="1" id="KW-0812">Transmembrane</keyword>
<evidence type="ECO:0000256" key="1">
    <source>
        <dbReference type="SAM" id="Phobius"/>
    </source>
</evidence>
<feature type="transmembrane region" description="Helical" evidence="1">
    <location>
        <begin position="33"/>
        <end position="56"/>
    </location>
</feature>
<accession>A0ABM6Y3J1</accession>
<dbReference type="EMBL" id="CP031555">
    <property type="protein sequence ID" value="AXO16489.1"/>
    <property type="molecule type" value="Genomic_DNA"/>
</dbReference>
<keyword evidence="1" id="KW-1133">Transmembrane helix</keyword>
<protein>
    <submittedName>
        <fullName evidence="2">Uncharacterized protein</fullName>
    </submittedName>
</protein>
<reference evidence="2 3" key="1">
    <citation type="submission" date="2018-08" db="EMBL/GenBank/DDBJ databases">
        <title>Complete genome sequence of type strain Thalassospira indica MCCC 1A01103T, isolated from isolated from deep seawater of the Indian Ocean.</title>
        <authorList>
            <person name="Liu Y."/>
        </authorList>
    </citation>
    <scope>NUCLEOTIDE SEQUENCE [LARGE SCALE GENOMIC DNA]</scope>
    <source>
        <strain evidence="2 3">PB8BT</strain>
    </source>
</reference>
<organism evidence="2 3">
    <name type="scientific">Thalassospira indica</name>
    <dbReference type="NCBI Taxonomy" id="1891279"/>
    <lineage>
        <taxon>Bacteria</taxon>
        <taxon>Pseudomonadati</taxon>
        <taxon>Pseudomonadota</taxon>
        <taxon>Alphaproteobacteria</taxon>
        <taxon>Rhodospirillales</taxon>
        <taxon>Thalassospiraceae</taxon>
        <taxon>Thalassospira</taxon>
    </lineage>
</organism>